<feature type="chain" id="PRO_5046889363" description="ARB-07466-like C-terminal domain-containing protein" evidence="1">
    <location>
        <begin position="24"/>
        <end position="280"/>
    </location>
</feature>
<proteinExistence type="predicted"/>
<dbReference type="InterPro" id="IPR058593">
    <property type="entry name" value="ARB_07466-like_C"/>
</dbReference>
<evidence type="ECO:0000256" key="1">
    <source>
        <dbReference type="SAM" id="SignalP"/>
    </source>
</evidence>
<evidence type="ECO:0000313" key="4">
    <source>
        <dbReference type="Proteomes" id="UP001500449"/>
    </source>
</evidence>
<dbReference type="RefSeq" id="WP_344423954.1">
    <property type="nucleotide sequence ID" value="NZ_BAAAQK010000024.1"/>
</dbReference>
<evidence type="ECO:0000313" key="3">
    <source>
        <dbReference type="EMBL" id="GAA1869435.1"/>
    </source>
</evidence>
<dbReference type="EMBL" id="BAAAQK010000024">
    <property type="protein sequence ID" value="GAA1869435.1"/>
    <property type="molecule type" value="Genomic_DNA"/>
</dbReference>
<feature type="domain" description="ARB-07466-like C-terminal" evidence="2">
    <location>
        <begin position="174"/>
        <end position="255"/>
    </location>
</feature>
<accession>A0ABN2NHK8</accession>
<protein>
    <recommendedName>
        <fullName evidence="2">ARB-07466-like C-terminal domain-containing protein</fullName>
    </recommendedName>
</protein>
<gene>
    <name evidence="3" type="ORF">GCM10009836_57510</name>
</gene>
<dbReference type="Pfam" id="PF26571">
    <property type="entry name" value="VldE"/>
    <property type="match status" value="1"/>
</dbReference>
<organism evidence="3 4">
    <name type="scientific">Pseudonocardia ailaonensis</name>
    <dbReference type="NCBI Taxonomy" id="367279"/>
    <lineage>
        <taxon>Bacteria</taxon>
        <taxon>Bacillati</taxon>
        <taxon>Actinomycetota</taxon>
        <taxon>Actinomycetes</taxon>
        <taxon>Pseudonocardiales</taxon>
        <taxon>Pseudonocardiaceae</taxon>
        <taxon>Pseudonocardia</taxon>
    </lineage>
</organism>
<sequence length="280" mass="28908">MALGAVLAALTCALVTSAPIAPATDPPAGIRVVAAPTRAPLAERLAARGCPELAPTQPGGAVRRVAARSSDEPELVTGLRRTCSALRSGVASLWEAAPPPGACAGTCPDALRHSVATAREHAVDTPAAPEPWTGGRTACTPPDPTGGDGCVTGATRHGLVVLAAAFGPLHDGPTIRSAGCWDAHAWNPHSDHPSGRACDLFPGTAGAMPHGDRLDAGWKVADYLRANAGPLDVAYLIWQGRYWDPSTKDQGGWGSPYRSSVYDTSDVTGGHYDHVHVSFR</sequence>
<reference evidence="3 4" key="1">
    <citation type="journal article" date="2019" name="Int. J. Syst. Evol. Microbiol.">
        <title>The Global Catalogue of Microorganisms (GCM) 10K type strain sequencing project: providing services to taxonomists for standard genome sequencing and annotation.</title>
        <authorList>
            <consortium name="The Broad Institute Genomics Platform"/>
            <consortium name="The Broad Institute Genome Sequencing Center for Infectious Disease"/>
            <person name="Wu L."/>
            <person name="Ma J."/>
        </authorList>
    </citation>
    <scope>NUCLEOTIDE SEQUENCE [LARGE SCALE GENOMIC DNA]</scope>
    <source>
        <strain evidence="3 4">JCM 16009</strain>
    </source>
</reference>
<evidence type="ECO:0000259" key="2">
    <source>
        <dbReference type="Pfam" id="PF26571"/>
    </source>
</evidence>
<feature type="signal peptide" evidence="1">
    <location>
        <begin position="1"/>
        <end position="23"/>
    </location>
</feature>
<comment type="caution">
    <text evidence="3">The sequence shown here is derived from an EMBL/GenBank/DDBJ whole genome shotgun (WGS) entry which is preliminary data.</text>
</comment>
<keyword evidence="1" id="KW-0732">Signal</keyword>
<name>A0ABN2NHK8_9PSEU</name>
<keyword evidence="4" id="KW-1185">Reference proteome</keyword>
<dbReference type="Proteomes" id="UP001500449">
    <property type="component" value="Unassembled WGS sequence"/>
</dbReference>